<keyword evidence="2" id="KW-1185">Reference proteome</keyword>
<evidence type="ECO:0000313" key="2">
    <source>
        <dbReference type="Proteomes" id="UP000007394"/>
    </source>
</evidence>
<dbReference type="HOGENOM" id="CLU_2287687_0_0_10"/>
<dbReference type="AlphaFoldDB" id="I0AFQ2"/>
<dbReference type="RefSeq" id="WP_014558969.1">
    <property type="nucleotide sequence ID" value="NC_017464.1"/>
</dbReference>
<evidence type="ECO:0008006" key="3">
    <source>
        <dbReference type="Google" id="ProtNLM"/>
    </source>
</evidence>
<dbReference type="SUPFAM" id="SSF46785">
    <property type="entry name" value="Winged helix' DNA-binding domain"/>
    <property type="match status" value="1"/>
</dbReference>
<organism evidence="1 2">
    <name type="scientific">Ignavibacterium album (strain DSM 19864 / JCM 16511 / NBRC 101810 / Mat9-16)</name>
    <dbReference type="NCBI Taxonomy" id="945713"/>
    <lineage>
        <taxon>Bacteria</taxon>
        <taxon>Pseudomonadati</taxon>
        <taxon>Ignavibacteriota</taxon>
        <taxon>Ignavibacteria</taxon>
        <taxon>Ignavibacteriales</taxon>
        <taxon>Ignavibacteriaceae</taxon>
        <taxon>Ignavibacterium</taxon>
    </lineage>
</organism>
<dbReference type="KEGG" id="ial:IALB_0095"/>
<gene>
    <name evidence="1" type="ordered locus">IALB_0095</name>
</gene>
<dbReference type="EMBL" id="CP003418">
    <property type="protein sequence ID" value="AFH47809.1"/>
    <property type="molecule type" value="Genomic_DNA"/>
</dbReference>
<name>I0AFQ2_IGNAJ</name>
<sequence length="101" mass="11756">MKKVREGYFSEKLRDIAYAEQIDKLGNMQRKVYDIIKKHGPCSTEFIAITLNCYPHQITPRVKELREMNLVYFYDIGVSPTSGKAVSLWKATKIDPQLKLF</sequence>
<evidence type="ECO:0000313" key="1">
    <source>
        <dbReference type="EMBL" id="AFH47809.1"/>
    </source>
</evidence>
<dbReference type="Proteomes" id="UP000007394">
    <property type="component" value="Chromosome"/>
</dbReference>
<reference evidence="1 2" key="1">
    <citation type="journal article" date="2012" name="Front. Microbiol.">
        <title>Complete genome of Ignavibacterium album, a metabolically versatile, flagellated, facultative anaerobe from the phylum Chlorobi.</title>
        <authorList>
            <person name="Liu Z."/>
            <person name="Frigaard N.-U."/>
            <person name="Vogl K."/>
            <person name="Iino T."/>
            <person name="Ohkuma M."/>
            <person name="Overmann J."/>
            <person name="Bryant D.A."/>
        </authorList>
    </citation>
    <scope>NUCLEOTIDE SEQUENCE [LARGE SCALE GENOMIC DNA]</scope>
    <source>
        <strain evidence="2">DSM 19864 / JCM 16511 / NBRC 101810 / Mat9-16</strain>
    </source>
</reference>
<protein>
    <recommendedName>
        <fullName evidence="3">Transcriptional regulator</fullName>
    </recommendedName>
</protein>
<dbReference type="InterPro" id="IPR036390">
    <property type="entry name" value="WH_DNA-bd_sf"/>
</dbReference>
<accession>I0AFQ2</accession>
<proteinExistence type="predicted"/>
<dbReference type="STRING" id="945713.IALB_0095"/>